<evidence type="ECO:0000313" key="1">
    <source>
        <dbReference type="EMBL" id="ARF09041.1"/>
    </source>
</evidence>
<name>A0A1V0SBI9_9VIRU</name>
<protein>
    <submittedName>
        <fullName evidence="1">Uncharacterized protein</fullName>
    </submittedName>
</protein>
<dbReference type="EMBL" id="KY684083">
    <property type="protein sequence ID" value="ARF09041.1"/>
    <property type="molecule type" value="Genomic_DNA"/>
</dbReference>
<reference evidence="1" key="1">
    <citation type="journal article" date="2017" name="Science">
        <title>Giant viruses with an expanded complement of translation system components.</title>
        <authorList>
            <person name="Schulz F."/>
            <person name="Yutin N."/>
            <person name="Ivanova N.N."/>
            <person name="Ortega D.R."/>
            <person name="Lee T.K."/>
            <person name="Vierheilig J."/>
            <person name="Daims H."/>
            <person name="Horn M."/>
            <person name="Wagner M."/>
            <person name="Jensen G.J."/>
            <person name="Kyrpides N.C."/>
            <person name="Koonin E.V."/>
            <person name="Woyke T."/>
        </authorList>
    </citation>
    <scope>NUCLEOTIDE SEQUENCE</scope>
    <source>
        <strain evidence="1">CTV1</strain>
    </source>
</reference>
<gene>
    <name evidence="1" type="ORF">Catovirus_1_1091</name>
</gene>
<proteinExistence type="predicted"/>
<accession>A0A1V0SBI9</accession>
<sequence>MDNYFKIGPAKMSDARIFTDYRTATTREEYNKHTVNIIRDDDYRLYLQQNAENILDNEWDKNKKSYYVGNKNCIHNYTTAVNPKTFYVERSKYDSTYHTNKNIYPCQQLNDYRLTHTKLCKY</sequence>
<organism evidence="1">
    <name type="scientific">Catovirus CTV1</name>
    <dbReference type="NCBI Taxonomy" id="1977631"/>
    <lineage>
        <taxon>Viruses</taxon>
        <taxon>Varidnaviria</taxon>
        <taxon>Bamfordvirae</taxon>
        <taxon>Nucleocytoviricota</taxon>
        <taxon>Megaviricetes</taxon>
        <taxon>Imitervirales</taxon>
        <taxon>Mimiviridae</taxon>
        <taxon>Klosneuvirinae</taxon>
        <taxon>Catovirus</taxon>
    </lineage>
</organism>